<evidence type="ECO:0000256" key="2">
    <source>
        <dbReference type="ARBA" id="ARBA00011458"/>
    </source>
</evidence>
<sequence>MANFARFSGLRANNARVGATVAPVHTRQLALRRGDLQIRCARVAGVEIPNQKRTEVALTYIFGIGPTTASSILDETGIDNKRVKDLSEEELTTLRNEVESYMVEGDLRRKVAMDIKRLKDIGCYRGRRHIAGLPMRGQNTKNNARTRKGKSAPIAGKKK</sequence>
<evidence type="ECO:0000256" key="1">
    <source>
        <dbReference type="ARBA" id="ARBA00008080"/>
    </source>
</evidence>
<dbReference type="InterPro" id="IPR027437">
    <property type="entry name" value="Rbsml_uS13_C"/>
</dbReference>
<dbReference type="NCBIfam" id="TIGR03631">
    <property type="entry name" value="uS13_bact"/>
    <property type="match status" value="1"/>
</dbReference>
<dbReference type="InterPro" id="IPR018269">
    <property type="entry name" value="Ribosomal_uS13_CS"/>
</dbReference>
<keyword evidence="6" id="KW-0687">Ribonucleoprotein</keyword>
<dbReference type="AlphaFoldDB" id="A0A830HPL0"/>
<evidence type="ECO:0000256" key="5">
    <source>
        <dbReference type="ARBA" id="ARBA00022980"/>
    </source>
</evidence>
<feature type="region of interest" description="Disordered" evidence="7">
    <location>
        <begin position="133"/>
        <end position="159"/>
    </location>
</feature>
<dbReference type="PROSITE" id="PS00646">
    <property type="entry name" value="RIBOSOMAL_S13_1"/>
    <property type="match status" value="1"/>
</dbReference>
<dbReference type="InterPro" id="IPR019980">
    <property type="entry name" value="Ribosomal_uS13_bac-type"/>
</dbReference>
<organism evidence="8 9">
    <name type="scientific">Pycnococcus provasolii</name>
    <dbReference type="NCBI Taxonomy" id="41880"/>
    <lineage>
        <taxon>Eukaryota</taxon>
        <taxon>Viridiplantae</taxon>
        <taxon>Chlorophyta</taxon>
        <taxon>Pseudoscourfieldiophyceae</taxon>
        <taxon>Pseudoscourfieldiales</taxon>
        <taxon>Pycnococcaceae</taxon>
        <taxon>Pycnococcus</taxon>
    </lineage>
</organism>
<accession>A0A830HPL0</accession>
<dbReference type="EMBL" id="BNJQ01000024">
    <property type="protein sequence ID" value="GHP09416.1"/>
    <property type="molecule type" value="Genomic_DNA"/>
</dbReference>
<dbReference type="GO" id="GO:0015935">
    <property type="term" value="C:small ribosomal subunit"/>
    <property type="evidence" value="ECO:0007669"/>
    <property type="project" value="TreeGrafter"/>
</dbReference>
<gene>
    <name evidence="8" type="ORF">PPROV_000815100</name>
</gene>
<evidence type="ECO:0000256" key="7">
    <source>
        <dbReference type="SAM" id="MobiDB-lite"/>
    </source>
</evidence>
<keyword evidence="9" id="KW-1185">Reference proteome</keyword>
<comment type="subunit">
    <text evidence="2">Part of the 30S ribosomal subunit.</text>
</comment>
<dbReference type="InterPro" id="IPR001892">
    <property type="entry name" value="Ribosomal_uS13"/>
</dbReference>
<evidence type="ECO:0000313" key="8">
    <source>
        <dbReference type="EMBL" id="GHP09416.1"/>
    </source>
</evidence>
<dbReference type="OrthoDB" id="525520at2759"/>
<feature type="compositionally biased region" description="Basic residues" evidence="7">
    <location>
        <begin position="144"/>
        <end position="159"/>
    </location>
</feature>
<dbReference type="GO" id="GO:0006412">
    <property type="term" value="P:translation"/>
    <property type="evidence" value="ECO:0007669"/>
    <property type="project" value="InterPro"/>
</dbReference>
<dbReference type="InterPro" id="IPR010979">
    <property type="entry name" value="Ribosomal_uS13-like_H2TH"/>
</dbReference>
<dbReference type="GO" id="GO:0005739">
    <property type="term" value="C:mitochondrion"/>
    <property type="evidence" value="ECO:0007669"/>
    <property type="project" value="TreeGrafter"/>
</dbReference>
<dbReference type="HAMAP" id="MF_01315">
    <property type="entry name" value="Ribosomal_uS13"/>
    <property type="match status" value="1"/>
</dbReference>
<evidence type="ECO:0008006" key="10">
    <source>
        <dbReference type="Google" id="ProtNLM"/>
    </source>
</evidence>
<evidence type="ECO:0000256" key="6">
    <source>
        <dbReference type="ARBA" id="ARBA00023274"/>
    </source>
</evidence>
<comment type="caution">
    <text evidence="8">The sequence shown here is derived from an EMBL/GenBank/DDBJ whole genome shotgun (WGS) entry which is preliminary data.</text>
</comment>
<evidence type="ECO:0000256" key="3">
    <source>
        <dbReference type="ARBA" id="ARBA00022730"/>
    </source>
</evidence>
<dbReference type="SUPFAM" id="SSF46946">
    <property type="entry name" value="S13-like H2TH domain"/>
    <property type="match status" value="1"/>
</dbReference>
<dbReference type="Pfam" id="PF00416">
    <property type="entry name" value="Ribosomal_S13"/>
    <property type="match status" value="1"/>
</dbReference>
<dbReference type="GO" id="GO:0019843">
    <property type="term" value="F:rRNA binding"/>
    <property type="evidence" value="ECO:0007669"/>
    <property type="project" value="UniProtKB-KW"/>
</dbReference>
<dbReference type="Gene3D" id="1.10.8.50">
    <property type="match status" value="1"/>
</dbReference>
<dbReference type="GO" id="GO:0003735">
    <property type="term" value="F:structural constituent of ribosome"/>
    <property type="evidence" value="ECO:0007669"/>
    <property type="project" value="InterPro"/>
</dbReference>
<evidence type="ECO:0000256" key="4">
    <source>
        <dbReference type="ARBA" id="ARBA00022884"/>
    </source>
</evidence>
<comment type="similarity">
    <text evidence="1">Belongs to the universal ribosomal protein uS13 family.</text>
</comment>
<dbReference type="FunFam" id="1.10.8.50:FF:000001">
    <property type="entry name" value="30S ribosomal protein S13"/>
    <property type="match status" value="1"/>
</dbReference>
<evidence type="ECO:0000313" key="9">
    <source>
        <dbReference type="Proteomes" id="UP000660262"/>
    </source>
</evidence>
<dbReference type="PANTHER" id="PTHR10871:SF1">
    <property type="entry name" value="SMALL RIBOSOMAL SUBUNIT PROTEIN US13M"/>
    <property type="match status" value="1"/>
</dbReference>
<dbReference type="FunFam" id="4.10.910.10:FF:000001">
    <property type="entry name" value="30S ribosomal protein S13"/>
    <property type="match status" value="1"/>
</dbReference>
<protein>
    <recommendedName>
        <fullName evidence="10">30S ribosomal protein S13, chloroplastic</fullName>
    </recommendedName>
</protein>
<reference evidence="8" key="1">
    <citation type="submission" date="2020-10" db="EMBL/GenBank/DDBJ databases">
        <title>Unveiling of a novel bifunctional photoreceptor, Dualchrome1, isolated from a cosmopolitan green alga.</title>
        <authorList>
            <person name="Suzuki S."/>
            <person name="Kawachi M."/>
        </authorList>
    </citation>
    <scope>NUCLEOTIDE SEQUENCE</scope>
    <source>
        <strain evidence="8">NIES 2893</strain>
    </source>
</reference>
<dbReference type="PANTHER" id="PTHR10871">
    <property type="entry name" value="30S RIBOSOMAL PROTEIN S13/40S RIBOSOMAL PROTEIN S18"/>
    <property type="match status" value="1"/>
</dbReference>
<dbReference type="Proteomes" id="UP000660262">
    <property type="component" value="Unassembled WGS sequence"/>
</dbReference>
<keyword evidence="5" id="KW-0689">Ribosomal protein</keyword>
<keyword evidence="3" id="KW-0699">rRNA-binding</keyword>
<name>A0A830HPL0_9CHLO</name>
<dbReference type="PROSITE" id="PS50159">
    <property type="entry name" value="RIBOSOMAL_S13_2"/>
    <property type="match status" value="1"/>
</dbReference>
<proteinExistence type="inferred from homology"/>
<keyword evidence="4" id="KW-0694">RNA-binding</keyword>
<dbReference type="Gene3D" id="4.10.910.10">
    <property type="entry name" value="30s ribosomal protein s13, domain 2"/>
    <property type="match status" value="1"/>
</dbReference>